<keyword evidence="3" id="KW-0998">Cell outer membrane</keyword>
<evidence type="ECO:0000256" key="1">
    <source>
        <dbReference type="ARBA" id="ARBA00004442"/>
    </source>
</evidence>
<evidence type="ECO:0000256" key="3">
    <source>
        <dbReference type="ARBA" id="ARBA00023237"/>
    </source>
</evidence>
<feature type="domain" description="OmpA-like" evidence="5">
    <location>
        <begin position="73"/>
        <end position="190"/>
    </location>
</feature>
<dbReference type="InterPro" id="IPR050330">
    <property type="entry name" value="Bact_OuterMem_StrucFunc"/>
</dbReference>
<dbReference type="PANTHER" id="PTHR30329:SF21">
    <property type="entry name" value="LIPOPROTEIN YIAD-RELATED"/>
    <property type="match status" value="1"/>
</dbReference>
<dbReference type="SUPFAM" id="SSF103088">
    <property type="entry name" value="OmpA-like"/>
    <property type="match status" value="1"/>
</dbReference>
<dbReference type="EMBL" id="JACASI010000015">
    <property type="protein sequence ID" value="MCQ3829129.1"/>
    <property type="molecule type" value="Genomic_DNA"/>
</dbReference>
<proteinExistence type="predicted"/>
<evidence type="ECO:0000259" key="5">
    <source>
        <dbReference type="PROSITE" id="PS51123"/>
    </source>
</evidence>
<evidence type="ECO:0000256" key="2">
    <source>
        <dbReference type="ARBA" id="ARBA00023136"/>
    </source>
</evidence>
<evidence type="ECO:0000313" key="7">
    <source>
        <dbReference type="Proteomes" id="UP001205566"/>
    </source>
</evidence>
<organism evidence="6 7">
    <name type="scientific">Microbulbifer elongatus</name>
    <dbReference type="NCBI Taxonomy" id="86173"/>
    <lineage>
        <taxon>Bacteria</taxon>
        <taxon>Pseudomonadati</taxon>
        <taxon>Pseudomonadota</taxon>
        <taxon>Gammaproteobacteria</taxon>
        <taxon>Cellvibrionales</taxon>
        <taxon>Microbulbiferaceae</taxon>
        <taxon>Microbulbifer</taxon>
    </lineage>
</organism>
<name>A0ABT1P1Y4_9GAMM</name>
<dbReference type="PANTHER" id="PTHR30329">
    <property type="entry name" value="STATOR ELEMENT OF FLAGELLAR MOTOR COMPLEX"/>
    <property type="match status" value="1"/>
</dbReference>
<dbReference type="InterPro" id="IPR006665">
    <property type="entry name" value="OmpA-like"/>
</dbReference>
<keyword evidence="7" id="KW-1185">Reference proteome</keyword>
<evidence type="ECO:0000256" key="4">
    <source>
        <dbReference type="PROSITE-ProRule" id="PRU00473"/>
    </source>
</evidence>
<dbReference type="PROSITE" id="PS51123">
    <property type="entry name" value="OMPA_2"/>
    <property type="match status" value="1"/>
</dbReference>
<comment type="caution">
    <text evidence="6">The sequence shown here is derived from an EMBL/GenBank/DDBJ whole genome shotgun (WGS) entry which is preliminary data.</text>
</comment>
<accession>A0ABT1P1Y4</accession>
<dbReference type="PRINTS" id="PR01021">
    <property type="entry name" value="OMPADOMAIN"/>
</dbReference>
<dbReference type="Proteomes" id="UP001205566">
    <property type="component" value="Unassembled WGS sequence"/>
</dbReference>
<dbReference type="Gene3D" id="3.30.1330.60">
    <property type="entry name" value="OmpA-like domain"/>
    <property type="match status" value="1"/>
</dbReference>
<dbReference type="InterPro" id="IPR006664">
    <property type="entry name" value="OMP_bac"/>
</dbReference>
<protein>
    <submittedName>
        <fullName evidence="6">OmpA family protein</fullName>
    </submittedName>
</protein>
<reference evidence="6" key="1">
    <citation type="thesis" date="2020" institute="Technische Universitat Dresden" country="Dresden, Germany">
        <title>The Agarolytic System of Microbulbifer elongatus PORT2, Isolated from Batu Karas, Pangandaran West Java Indonesia.</title>
        <authorList>
            <person name="Anggraeni S.R."/>
        </authorList>
    </citation>
    <scope>NUCLEOTIDE SEQUENCE</scope>
    <source>
        <strain evidence="6">PORT2</strain>
    </source>
</reference>
<dbReference type="RefSeq" id="WP_255874028.1">
    <property type="nucleotide sequence ID" value="NZ_JACASI010000015.1"/>
</dbReference>
<comment type="subcellular location">
    <subcellularLocation>
        <location evidence="1">Cell outer membrane</location>
    </subcellularLocation>
</comment>
<dbReference type="Pfam" id="PF00691">
    <property type="entry name" value="OmpA"/>
    <property type="match status" value="1"/>
</dbReference>
<dbReference type="InterPro" id="IPR036737">
    <property type="entry name" value="OmpA-like_sf"/>
</dbReference>
<gene>
    <name evidence="6" type="ORF">HXX02_06705</name>
</gene>
<dbReference type="CDD" id="cd07185">
    <property type="entry name" value="OmpA_C-like"/>
    <property type="match status" value="1"/>
</dbReference>
<keyword evidence="2 4" id="KW-0472">Membrane</keyword>
<evidence type="ECO:0000313" key="6">
    <source>
        <dbReference type="EMBL" id="MCQ3829129.1"/>
    </source>
</evidence>
<sequence>MPTPFFVTDQSIRRPCAVLGAVLCALLVSGCPDPTKKYSLDPRDLVSNGLGEKSAREAAPFGDDMVRYLMGQAREHGDSFVLDVDFEPGGFAPKMDTLGDIEALLVIMRDFPALKIIVEGHTDNAGDPDKNRKLSQWRANWVKQFLLERGIHSERVEAAGLGDSDPIADNETQRGREQNRRLVVRVIDFDGKPIRVRMGNPQKLNKPLQK</sequence>